<evidence type="ECO:0000256" key="1">
    <source>
        <dbReference type="SAM" id="Phobius"/>
    </source>
</evidence>
<dbReference type="InterPro" id="IPR019253">
    <property type="entry name" value="DUF2244_TM"/>
</dbReference>
<feature type="transmembrane region" description="Helical" evidence="1">
    <location>
        <begin position="53"/>
        <end position="70"/>
    </location>
</feature>
<dbReference type="Proteomes" id="UP000614811">
    <property type="component" value="Unassembled WGS sequence"/>
</dbReference>
<accession>A0A918S329</accession>
<gene>
    <name evidence="2" type="ORF">GCM10008090_29960</name>
</gene>
<dbReference type="EMBL" id="BMXA01000007">
    <property type="protein sequence ID" value="GHA18385.1"/>
    <property type="molecule type" value="Genomic_DNA"/>
</dbReference>
<evidence type="ECO:0008006" key="4">
    <source>
        <dbReference type="Google" id="ProtNLM"/>
    </source>
</evidence>
<evidence type="ECO:0000313" key="2">
    <source>
        <dbReference type="EMBL" id="GHA18385.1"/>
    </source>
</evidence>
<keyword evidence="3" id="KW-1185">Reference proteome</keyword>
<dbReference type="Pfam" id="PF10003">
    <property type="entry name" value="DUF2244"/>
    <property type="match status" value="1"/>
</dbReference>
<dbReference type="AlphaFoldDB" id="A0A918S329"/>
<dbReference type="RefSeq" id="WP_189402524.1">
    <property type="nucleotide sequence ID" value="NZ_BMXA01000007.1"/>
</dbReference>
<keyword evidence="1" id="KW-0812">Transmembrane</keyword>
<proteinExistence type="predicted"/>
<reference evidence="2" key="1">
    <citation type="journal article" date="2014" name="Int. J. Syst. Evol. Microbiol.">
        <title>Complete genome sequence of Corynebacterium casei LMG S-19264T (=DSM 44701T), isolated from a smear-ripened cheese.</title>
        <authorList>
            <consortium name="US DOE Joint Genome Institute (JGI-PGF)"/>
            <person name="Walter F."/>
            <person name="Albersmeier A."/>
            <person name="Kalinowski J."/>
            <person name="Ruckert C."/>
        </authorList>
    </citation>
    <scope>NUCLEOTIDE SEQUENCE</scope>
    <source>
        <strain evidence="2">KCTC 12711</strain>
    </source>
</reference>
<name>A0A918S329_9GAMM</name>
<evidence type="ECO:0000313" key="3">
    <source>
        <dbReference type="Proteomes" id="UP000614811"/>
    </source>
</evidence>
<keyword evidence="1" id="KW-1133">Transmembrane helix</keyword>
<reference evidence="2" key="2">
    <citation type="submission" date="2020-09" db="EMBL/GenBank/DDBJ databases">
        <authorList>
            <person name="Sun Q."/>
            <person name="Kim S."/>
        </authorList>
    </citation>
    <scope>NUCLEOTIDE SEQUENCE</scope>
    <source>
        <strain evidence="2">KCTC 12711</strain>
    </source>
</reference>
<protein>
    <recommendedName>
        <fullName evidence="4">DUF2244 domain-containing protein</fullName>
    </recommendedName>
</protein>
<comment type="caution">
    <text evidence="2">The sequence shown here is derived from an EMBL/GenBank/DDBJ whole genome shotgun (WGS) entry which is preliminary data.</text>
</comment>
<feature type="transmembrane region" description="Helical" evidence="1">
    <location>
        <begin position="29"/>
        <end position="47"/>
    </location>
</feature>
<keyword evidence="1" id="KW-0472">Membrane</keyword>
<organism evidence="2 3">
    <name type="scientific">Arenicella chitinivorans</name>
    <dbReference type="NCBI Taxonomy" id="1329800"/>
    <lineage>
        <taxon>Bacteria</taxon>
        <taxon>Pseudomonadati</taxon>
        <taxon>Pseudomonadota</taxon>
        <taxon>Gammaproteobacteria</taxon>
        <taxon>Arenicellales</taxon>
        <taxon>Arenicellaceae</taxon>
        <taxon>Arenicella</taxon>
    </lineage>
</organism>
<sequence length="161" mass="19138">MVETHIVGKQIQLIMSPNRSMSWQTNKKILIAMFVVNMTIAACWAWMGAWMVLPFAGLEVMLVGIGMYYVSWKLSFKEILLIEEQSLILQKGVYFPKQEWHWQRDQTRLIRQESRYRLSAPTLKLQYLNQQEEIGQFLNRPEKKQVQRFIEQLGIPVIHQR</sequence>